<dbReference type="AlphaFoldDB" id="A0ABD0KCX7"/>
<organism evidence="2 3">
    <name type="scientific">Batillaria attramentaria</name>
    <dbReference type="NCBI Taxonomy" id="370345"/>
    <lineage>
        <taxon>Eukaryota</taxon>
        <taxon>Metazoa</taxon>
        <taxon>Spiralia</taxon>
        <taxon>Lophotrochozoa</taxon>
        <taxon>Mollusca</taxon>
        <taxon>Gastropoda</taxon>
        <taxon>Caenogastropoda</taxon>
        <taxon>Sorbeoconcha</taxon>
        <taxon>Cerithioidea</taxon>
        <taxon>Batillariidae</taxon>
        <taxon>Batillaria</taxon>
    </lineage>
</organism>
<proteinExistence type="predicted"/>
<evidence type="ECO:0008006" key="4">
    <source>
        <dbReference type="Google" id="ProtNLM"/>
    </source>
</evidence>
<dbReference type="EMBL" id="JACVVK020000203">
    <property type="protein sequence ID" value="KAK7484835.1"/>
    <property type="molecule type" value="Genomic_DNA"/>
</dbReference>
<keyword evidence="3" id="KW-1185">Reference proteome</keyword>
<comment type="caution">
    <text evidence="2">The sequence shown here is derived from an EMBL/GenBank/DDBJ whole genome shotgun (WGS) entry which is preliminary data.</text>
</comment>
<gene>
    <name evidence="2" type="ORF">BaRGS_00023878</name>
</gene>
<protein>
    <recommendedName>
        <fullName evidence="4">Secreted protein</fullName>
    </recommendedName>
</protein>
<sequence>MINILVCMLLSVCVAGRSLVCLKNLVPTQETIDPRCLFTGLLLPELKPRGGAQHFESSEAYCARRLSNRQKVATAHDQRLNVLF</sequence>
<evidence type="ECO:0000313" key="2">
    <source>
        <dbReference type="EMBL" id="KAK7484835.1"/>
    </source>
</evidence>
<feature type="signal peptide" evidence="1">
    <location>
        <begin position="1"/>
        <end position="16"/>
    </location>
</feature>
<name>A0ABD0KCX7_9CAEN</name>
<keyword evidence="1" id="KW-0732">Signal</keyword>
<feature type="chain" id="PRO_5044766561" description="Secreted protein" evidence="1">
    <location>
        <begin position="17"/>
        <end position="84"/>
    </location>
</feature>
<reference evidence="2 3" key="1">
    <citation type="journal article" date="2023" name="Sci. Data">
        <title>Genome assembly of the Korean intertidal mud-creeper Batillaria attramentaria.</title>
        <authorList>
            <person name="Patra A.K."/>
            <person name="Ho P.T."/>
            <person name="Jun S."/>
            <person name="Lee S.J."/>
            <person name="Kim Y."/>
            <person name="Won Y.J."/>
        </authorList>
    </citation>
    <scope>NUCLEOTIDE SEQUENCE [LARGE SCALE GENOMIC DNA]</scope>
    <source>
        <strain evidence="2">Wonlab-2016</strain>
    </source>
</reference>
<evidence type="ECO:0000313" key="3">
    <source>
        <dbReference type="Proteomes" id="UP001519460"/>
    </source>
</evidence>
<dbReference type="Proteomes" id="UP001519460">
    <property type="component" value="Unassembled WGS sequence"/>
</dbReference>
<evidence type="ECO:0000256" key="1">
    <source>
        <dbReference type="SAM" id="SignalP"/>
    </source>
</evidence>
<accession>A0ABD0KCX7</accession>